<evidence type="ECO:0000313" key="8">
    <source>
        <dbReference type="Proteomes" id="UP000095280"/>
    </source>
</evidence>
<feature type="transmembrane region" description="Helical" evidence="6">
    <location>
        <begin position="204"/>
        <end position="223"/>
    </location>
</feature>
<evidence type="ECO:0000256" key="1">
    <source>
        <dbReference type="ARBA" id="ARBA00004370"/>
    </source>
</evidence>
<dbReference type="CDD" id="cd14978">
    <property type="entry name" value="7tmA_FMRFamide_R-like"/>
    <property type="match status" value="1"/>
</dbReference>
<feature type="transmembrane region" description="Helical" evidence="6">
    <location>
        <begin position="345"/>
        <end position="368"/>
    </location>
</feature>
<evidence type="ECO:0000313" key="9">
    <source>
        <dbReference type="WBParaSite" id="maker-uti_cns_0003535-snap-gene-0.30-mRNA-1"/>
    </source>
</evidence>
<evidence type="ECO:0000256" key="5">
    <source>
        <dbReference type="SAM" id="MobiDB-lite"/>
    </source>
</evidence>
<feature type="transmembrane region" description="Helical" evidence="6">
    <location>
        <begin position="82"/>
        <end position="105"/>
    </location>
</feature>
<evidence type="ECO:0000256" key="4">
    <source>
        <dbReference type="ARBA" id="ARBA00023136"/>
    </source>
</evidence>
<accession>A0A1I8GXF9</accession>
<keyword evidence="8" id="KW-1185">Reference proteome</keyword>
<dbReference type="PANTHER" id="PTHR46273:SF4">
    <property type="entry name" value="AT19640P"/>
    <property type="match status" value="1"/>
</dbReference>
<dbReference type="SUPFAM" id="SSF81321">
    <property type="entry name" value="Family A G protein-coupled receptor-like"/>
    <property type="match status" value="1"/>
</dbReference>
<feature type="transmembrane region" description="Helical" evidence="6">
    <location>
        <begin position="117"/>
        <end position="142"/>
    </location>
</feature>
<keyword evidence="2 6" id="KW-0812">Transmembrane</keyword>
<dbReference type="InterPro" id="IPR053219">
    <property type="entry name" value="GPCR_Dmsr-1"/>
</dbReference>
<dbReference type="PROSITE" id="PS50262">
    <property type="entry name" value="G_PROTEIN_RECEP_F1_2"/>
    <property type="match status" value="1"/>
</dbReference>
<dbReference type="Gene3D" id="1.20.1070.10">
    <property type="entry name" value="Rhodopsin 7-helix transmembrane proteins"/>
    <property type="match status" value="1"/>
</dbReference>
<dbReference type="WBParaSite" id="maker-uti_cns_0003535-snap-gene-0.30-mRNA-1">
    <property type="protein sequence ID" value="maker-uti_cns_0003535-snap-gene-0.30-mRNA-1"/>
    <property type="gene ID" value="maker-uti_cns_0003535-snap-gene-0.30"/>
</dbReference>
<dbReference type="Pfam" id="PF10324">
    <property type="entry name" value="7TM_GPCR_Srw"/>
    <property type="match status" value="1"/>
</dbReference>
<dbReference type="SMART" id="SM01381">
    <property type="entry name" value="7TM_GPCR_Srsx"/>
    <property type="match status" value="1"/>
</dbReference>
<keyword evidence="4 6" id="KW-0472">Membrane</keyword>
<feature type="region of interest" description="Disordered" evidence="5">
    <location>
        <begin position="1"/>
        <end position="27"/>
    </location>
</feature>
<feature type="transmembrane region" description="Helical" evidence="6">
    <location>
        <begin position="255"/>
        <end position="280"/>
    </location>
</feature>
<dbReference type="PANTHER" id="PTHR46273">
    <property type="entry name" value="MYOSUPPRESSIN RECEPTOR 1, ISOFORM B-RELATED"/>
    <property type="match status" value="1"/>
</dbReference>
<name>A0A1I8GXF9_9PLAT</name>
<feature type="region of interest" description="Disordered" evidence="5">
    <location>
        <begin position="634"/>
        <end position="660"/>
    </location>
</feature>
<feature type="domain" description="G-protein coupled receptors family 1 profile" evidence="7">
    <location>
        <begin position="97"/>
        <end position="367"/>
    </location>
</feature>
<proteinExistence type="predicted"/>
<feature type="transmembrane region" description="Helical" evidence="6">
    <location>
        <begin position="154"/>
        <end position="183"/>
    </location>
</feature>
<evidence type="ECO:0000256" key="6">
    <source>
        <dbReference type="SAM" id="Phobius"/>
    </source>
</evidence>
<reference evidence="9" key="1">
    <citation type="submission" date="2016-11" db="UniProtKB">
        <authorList>
            <consortium name="WormBaseParasite"/>
        </authorList>
    </citation>
    <scope>IDENTIFICATION</scope>
</reference>
<evidence type="ECO:0000259" key="7">
    <source>
        <dbReference type="PROSITE" id="PS50262"/>
    </source>
</evidence>
<dbReference type="InterPro" id="IPR019427">
    <property type="entry name" value="7TM_GPCR_serpentine_rcpt_Srw"/>
</dbReference>
<dbReference type="InterPro" id="IPR000276">
    <property type="entry name" value="GPCR_Rhodpsn"/>
</dbReference>
<evidence type="ECO:0000256" key="2">
    <source>
        <dbReference type="ARBA" id="ARBA00022692"/>
    </source>
</evidence>
<organism evidence="8 9">
    <name type="scientific">Macrostomum lignano</name>
    <dbReference type="NCBI Taxonomy" id="282301"/>
    <lineage>
        <taxon>Eukaryota</taxon>
        <taxon>Metazoa</taxon>
        <taxon>Spiralia</taxon>
        <taxon>Lophotrochozoa</taxon>
        <taxon>Platyhelminthes</taxon>
        <taxon>Rhabditophora</taxon>
        <taxon>Macrostomorpha</taxon>
        <taxon>Macrostomida</taxon>
        <taxon>Macrostomidae</taxon>
        <taxon>Macrostomum</taxon>
    </lineage>
</organism>
<dbReference type="AlphaFoldDB" id="A0A1I8GXF9"/>
<dbReference type="InterPro" id="IPR017452">
    <property type="entry name" value="GPCR_Rhodpsn_7TM"/>
</dbReference>
<feature type="transmembrane region" description="Helical" evidence="6">
    <location>
        <begin position="311"/>
        <end position="333"/>
    </location>
</feature>
<feature type="compositionally biased region" description="Basic and acidic residues" evidence="5">
    <location>
        <begin position="648"/>
        <end position="660"/>
    </location>
</feature>
<sequence>MLSAYMRASTHDDKTRISFTQKQKSRVNRQSRLRKREHCLLQINLAMSQPETDNGSWVPTSNCSRYNFSLIYYLDQRLSGRVHGYLSSSICIVGIMLNIIMCVVLTRKTMRNPFNVILTGISVCDTIKMTTYAYYAIYMYIISEPIPDAIHSKLAMLLILAHNVITIIGHVIATLFTVALAFFRFIAVYFPTEGPTWCSMKRTKYCLIGIVVVSVLATLPNSMSFKLKQSKNTDSWWFDVYDWVKRLKIEKLNMYIYGIFVKMFSSLLICIFSGMLLYALRQVRIRRKRLKADRVRCKEARNLREHTRRTILLVAVVFSFTVTEFPQGCLNLGAAMDDCIFKVIYFQLGNLMDILVILNSATNIFWLYGMSSQFRETFVSTFAPKCVADARKLRQENRHRKQQQLLLQLHGHQQQQPQPMQQKQVNYLDIVAANRKQVTPSVANISNNNKRNGGDSGGGDCVLNDNVVPQKTATETVTPIAATRDRFQAQNPGQVLQCGQQQVPSCAQYSAMTMRHAQYGPHALHILSSQVHFAELDRGRTGAQAGRGQGRADHHNLTKLWLRLPPWLLEYLPQQTWKTTTGRLKSLMWITVAEHAITNQAVTLAQCNSGSDNKTSISVREQWACGDRLRQRRGLDSRGEEPNLVSSSRDRAASAAHHREDTRVLCSSSRFPSPAPLSVVDWSELAEPAGGGRRLSHMLGGWQRSSRMAWTERITSTKV</sequence>
<evidence type="ECO:0000256" key="3">
    <source>
        <dbReference type="ARBA" id="ARBA00022989"/>
    </source>
</evidence>
<dbReference type="GO" id="GO:0005886">
    <property type="term" value="C:plasma membrane"/>
    <property type="evidence" value="ECO:0007669"/>
    <property type="project" value="TreeGrafter"/>
</dbReference>
<dbReference type="GO" id="GO:0008528">
    <property type="term" value="F:G protein-coupled peptide receptor activity"/>
    <property type="evidence" value="ECO:0007669"/>
    <property type="project" value="InterPro"/>
</dbReference>
<keyword evidence="3 6" id="KW-1133">Transmembrane helix</keyword>
<protein>
    <submittedName>
        <fullName evidence="9">G_PROTEIN_RECEP_F1_2 domain-containing protein</fullName>
    </submittedName>
</protein>
<dbReference type="Proteomes" id="UP000095280">
    <property type="component" value="Unplaced"/>
</dbReference>
<comment type="subcellular location">
    <subcellularLocation>
        <location evidence="1">Membrane</location>
    </subcellularLocation>
</comment>